<name>A0A7Y6NRC6_9BURK</name>
<evidence type="ECO:0000313" key="2">
    <source>
        <dbReference type="Proteomes" id="UP000529637"/>
    </source>
</evidence>
<keyword evidence="2" id="KW-1185">Reference proteome</keyword>
<sequence length="227" mass="26091">MSALQQSGYLADTPARLNADLFFPRHACPLPVLVDRSLCWLATRSLALPEVLKRLRLDPLGPEPSEAHPVLFARQFDTGWVALVARARTHRIVSTRELARLSERGQVLTCSFDERWMTSESELWMRGARRWRIEHDGRRSRDHLVTAGTLPPAFHAIHADWSDLHATFRGTPADMDYHFEIPLAVAGSYIGFRHQEFDRPSDADQRLVEAALSEGRVQPRSRWMFWR</sequence>
<dbReference type="AlphaFoldDB" id="A0A7Y6NRC6"/>
<proteinExistence type="predicted"/>
<dbReference type="RefSeq" id="WP_176070714.1">
    <property type="nucleotide sequence ID" value="NZ_JABWMJ010000009.1"/>
</dbReference>
<gene>
    <name evidence="1" type="ORF">HQN59_19145</name>
</gene>
<accession>A0A7Y6NRC6</accession>
<protein>
    <submittedName>
        <fullName evidence="1">Uncharacterized protein</fullName>
    </submittedName>
</protein>
<reference evidence="1 2" key="1">
    <citation type="submission" date="2020-06" db="EMBL/GenBank/DDBJ databases">
        <title>Schlegella sp. ID0723 isolated from air conditioner.</title>
        <authorList>
            <person name="Kim D.Y."/>
            <person name="Kim D.-U."/>
        </authorList>
    </citation>
    <scope>NUCLEOTIDE SEQUENCE [LARGE SCALE GENOMIC DNA]</scope>
    <source>
        <strain evidence="1 2">ID0723</strain>
    </source>
</reference>
<dbReference type="EMBL" id="JABWMJ010000009">
    <property type="protein sequence ID" value="NUZ07886.1"/>
    <property type="molecule type" value="Genomic_DNA"/>
</dbReference>
<dbReference type="Proteomes" id="UP000529637">
    <property type="component" value="Unassembled WGS sequence"/>
</dbReference>
<organism evidence="1 2">
    <name type="scientific">Piscinibacter koreensis</name>
    <dbReference type="NCBI Taxonomy" id="2742824"/>
    <lineage>
        <taxon>Bacteria</taxon>
        <taxon>Pseudomonadati</taxon>
        <taxon>Pseudomonadota</taxon>
        <taxon>Betaproteobacteria</taxon>
        <taxon>Burkholderiales</taxon>
        <taxon>Sphaerotilaceae</taxon>
        <taxon>Piscinibacter</taxon>
    </lineage>
</organism>
<comment type="caution">
    <text evidence="1">The sequence shown here is derived from an EMBL/GenBank/DDBJ whole genome shotgun (WGS) entry which is preliminary data.</text>
</comment>
<evidence type="ECO:0000313" key="1">
    <source>
        <dbReference type="EMBL" id="NUZ07886.1"/>
    </source>
</evidence>